<dbReference type="OrthoDB" id="9816120at2"/>
<dbReference type="Pfam" id="PF13517">
    <property type="entry name" value="FG-GAP_3"/>
    <property type="match status" value="7"/>
</dbReference>
<dbReference type="PROSITE" id="PS51257">
    <property type="entry name" value="PROKAR_LIPOPROTEIN"/>
    <property type="match status" value="1"/>
</dbReference>
<dbReference type="AlphaFoldDB" id="A0A5C4SRZ9"/>
<feature type="domain" description="ASPIC/UnbV" evidence="2">
    <location>
        <begin position="545"/>
        <end position="612"/>
    </location>
</feature>
<evidence type="ECO:0000313" key="3">
    <source>
        <dbReference type="EMBL" id="TNJ47035.1"/>
    </source>
</evidence>
<dbReference type="Pfam" id="PF07593">
    <property type="entry name" value="UnbV_ASPIC"/>
    <property type="match status" value="1"/>
</dbReference>
<keyword evidence="1" id="KW-0732">Signal</keyword>
<dbReference type="InterPro" id="IPR011519">
    <property type="entry name" value="UnbV_ASPIC"/>
</dbReference>
<dbReference type="Proteomes" id="UP000308713">
    <property type="component" value="Unassembled WGS sequence"/>
</dbReference>
<proteinExistence type="predicted"/>
<dbReference type="InterPro" id="IPR027039">
    <property type="entry name" value="Crtac1"/>
</dbReference>
<organism evidence="3 4">
    <name type="scientific">Allotamlana fucoidanivorans</name>
    <dbReference type="NCBI Taxonomy" id="2583814"/>
    <lineage>
        <taxon>Bacteria</taxon>
        <taxon>Pseudomonadati</taxon>
        <taxon>Bacteroidota</taxon>
        <taxon>Flavobacteriia</taxon>
        <taxon>Flavobacteriales</taxon>
        <taxon>Flavobacteriaceae</taxon>
        <taxon>Allotamlana</taxon>
    </lineage>
</organism>
<gene>
    <name evidence="3" type="ORF">FGF67_00465</name>
</gene>
<evidence type="ECO:0000313" key="4">
    <source>
        <dbReference type="Proteomes" id="UP000308713"/>
    </source>
</evidence>
<accession>A0A5C4SRZ9</accession>
<dbReference type="Gene3D" id="2.130.10.130">
    <property type="entry name" value="Integrin alpha, N-terminal"/>
    <property type="match status" value="3"/>
</dbReference>
<dbReference type="InterPro" id="IPR013517">
    <property type="entry name" value="FG-GAP"/>
</dbReference>
<protein>
    <submittedName>
        <fullName evidence="3">RNA-binding protein</fullName>
    </submittedName>
</protein>
<evidence type="ECO:0000259" key="2">
    <source>
        <dbReference type="Pfam" id="PF07593"/>
    </source>
</evidence>
<evidence type="ECO:0000256" key="1">
    <source>
        <dbReference type="ARBA" id="ARBA00022729"/>
    </source>
</evidence>
<comment type="caution">
    <text evidence="3">The sequence shown here is derived from an EMBL/GenBank/DDBJ whole genome shotgun (WGS) entry which is preliminary data.</text>
</comment>
<dbReference type="EMBL" id="VDCS01000001">
    <property type="protein sequence ID" value="TNJ47035.1"/>
    <property type="molecule type" value="Genomic_DNA"/>
</dbReference>
<dbReference type="SUPFAM" id="SSF69318">
    <property type="entry name" value="Integrin alpha N-terminal domain"/>
    <property type="match status" value="3"/>
</dbReference>
<sequence length="1118" mass="124977">MKVSKFKNNLNIIATCLVLSISIFSCENEKKVESTEISEHSTKLFTTLNQSETGIDFINTLEETVDANYFQYNYMYIGSGVAAGDINNDGLIDLFFTSNSENNRLYLNKGNFQFEDITKQAGILNLKGFDTGVTFVDVNTDGFLDIYVSRGGWIDEDDRFANLLYINNGDLTFTEQGKERGLADSNRTIQAIFFDYDNDNDLDVYISNAADIVNRNQTDVFDLKALQTDPKTMALKGSDKLYNNDGTGHFTDVSLKAGIMPEMAFGLNPEVMDFNNDGWLDIYVNNDFNMPDFAYINNQDGTFTESRDQVVKHMSFNSMGGDVADVNNDGYLDLMTLDMNPKDYIRSKTTMGMTSVSQFEKMTNNGYHYQYMHNMLQINNGNGTFREVSKMADIGDTDWSWALLSADFDLDGLNDIFVTNGVFRDVIDRDSNKAIAEQLRQNNRKPTKEDFLKYAQMLPQQKLNNYFFKNNGNLTFEDTSTEWVDEAPSFSNGAVYADLDNDGDLDIVVNNINDSASVLKNNAIEQQKGNFLQITFEGPETNTFGVGSLVTITLDNNTKLVRQLINTRGFLSSVSNKLHFGIGASQTIKNVEVLWQDGKKQDFNTVKMNSVLHVKYTDATKPEEEHSENSSKKLFSKITLNTKHIDPYFNDYDLQVLLPHKLSQTGPALAKADVNGDGNEDIFIGGGHTQPGQILLGQSSGKFITSSNAALAKDKQYEDVGACFFDADNDGDLDLYVVSGSYEFTRNPRMLKDRLYLNNGKGNFTKSQLPDFYAAGSVVVPADYDNDGDIDLFVGGRVIPAKYPHAPKSYLLINNQGSFTEDTSTLAPALLNLGMVTDATWFDIDNDNDLDLVVTGEWMGIEVLLNESGKLEKSKYYESLNQAKGWWNKLLIVDVDNDGDKDIVAGNLGLNYKFHASAEKPFHVYTSDFDYNGTEDIFLAKYYKDKQVPVRGKGCTAQQMPHLQSKIKTYQDFANRDIEGIVGPGIKNALHYEVTEFKSGIFINQGDNNFDFKPFDNDVQQSPINSILFYDFNNDGHKDLLLAGNNYQSEVETTRADSGIGNILLGDGNGGFTAMHHLNSGFFIDKDIRGVIVVEGKGKPHVFVANNNATHDIFTVNN</sequence>
<dbReference type="RefSeq" id="WP_139694497.1">
    <property type="nucleotide sequence ID" value="NZ_CP074074.1"/>
</dbReference>
<keyword evidence="4" id="KW-1185">Reference proteome</keyword>
<reference evidence="3 4" key="1">
    <citation type="submission" date="2019-05" db="EMBL/GenBank/DDBJ databases">
        <title>Tamlana fucoidanivorans sp. nov., isolated from the surface of algae collected from Fujian province in China.</title>
        <authorList>
            <person name="Li J."/>
        </authorList>
    </citation>
    <scope>NUCLEOTIDE SEQUENCE [LARGE SCALE GENOMIC DNA]</scope>
    <source>
        <strain evidence="3 4">CW2-9</strain>
    </source>
</reference>
<dbReference type="InterPro" id="IPR028994">
    <property type="entry name" value="Integrin_alpha_N"/>
</dbReference>
<dbReference type="PANTHER" id="PTHR16026:SF0">
    <property type="entry name" value="CARTILAGE ACIDIC PROTEIN 1"/>
    <property type="match status" value="1"/>
</dbReference>
<name>A0A5C4SRZ9_9FLAO</name>
<dbReference type="PANTHER" id="PTHR16026">
    <property type="entry name" value="CARTILAGE ACIDIC PROTEIN 1"/>
    <property type="match status" value="1"/>
</dbReference>